<evidence type="ECO:0000256" key="6">
    <source>
        <dbReference type="ARBA" id="ARBA00023098"/>
    </source>
</evidence>
<dbReference type="EC" id="2.3.1.275" evidence="10"/>
<keyword evidence="7 10" id="KW-0472">Membrane</keyword>
<comment type="pathway">
    <text evidence="10">Lipid metabolism; phospholipid metabolism.</text>
</comment>
<dbReference type="HAMAP" id="MF_01043">
    <property type="entry name" value="PlsY"/>
    <property type="match status" value="1"/>
</dbReference>
<reference evidence="11" key="1">
    <citation type="journal article" date="2021" name="bioRxiv">
        <title>Unraveling nitrogen, sulfur and carbon metabolic pathways and microbial community transcriptional responses to substrate deprivation and toxicity stresses in a bioreactor mimicking anoxic brackish coastal sediment conditions.</title>
        <authorList>
            <person name="Martins P.D."/>
            <person name="Echeveste M.J."/>
            <person name="Arshad A."/>
            <person name="Kurth J."/>
            <person name="Ouboter H."/>
            <person name="Jetten M.S.M."/>
            <person name="Welte C.U."/>
        </authorList>
    </citation>
    <scope>NUCLEOTIDE SEQUENCE</scope>
    <source>
        <strain evidence="11">MAG_39</strain>
    </source>
</reference>
<keyword evidence="1 10" id="KW-1003">Cell membrane</keyword>
<feature type="transmembrane region" description="Helical" evidence="10">
    <location>
        <begin position="98"/>
        <end position="114"/>
    </location>
</feature>
<evidence type="ECO:0000256" key="7">
    <source>
        <dbReference type="ARBA" id="ARBA00023136"/>
    </source>
</evidence>
<name>A0A953M3B4_9BACT</name>
<dbReference type="GO" id="GO:0008654">
    <property type="term" value="P:phospholipid biosynthetic process"/>
    <property type="evidence" value="ECO:0007669"/>
    <property type="project" value="UniProtKB-UniRule"/>
</dbReference>
<comment type="subcellular location">
    <subcellularLocation>
        <location evidence="10">Cell membrane</location>
        <topology evidence="10">Multi-pass membrane protein</topology>
    </subcellularLocation>
</comment>
<dbReference type="PANTHER" id="PTHR30309">
    <property type="entry name" value="INNER MEMBRANE PROTEIN YGIH"/>
    <property type="match status" value="1"/>
</dbReference>
<accession>A0A953M3B4</accession>
<keyword evidence="8 10" id="KW-0594">Phospholipid biosynthesis</keyword>
<comment type="catalytic activity">
    <reaction evidence="10">
        <text>an acyl phosphate + sn-glycerol 3-phosphate = a 1-acyl-sn-glycero-3-phosphate + phosphate</text>
        <dbReference type="Rhea" id="RHEA:34075"/>
        <dbReference type="ChEBI" id="CHEBI:43474"/>
        <dbReference type="ChEBI" id="CHEBI:57597"/>
        <dbReference type="ChEBI" id="CHEBI:57970"/>
        <dbReference type="ChEBI" id="CHEBI:59918"/>
        <dbReference type="EC" id="2.3.1.275"/>
    </reaction>
</comment>
<keyword evidence="9 10" id="KW-1208">Phospholipid metabolism</keyword>
<feature type="transmembrane region" description="Helical" evidence="10">
    <location>
        <begin position="126"/>
        <end position="147"/>
    </location>
</feature>
<dbReference type="Pfam" id="PF02660">
    <property type="entry name" value="G3P_acyltransf"/>
    <property type="match status" value="1"/>
</dbReference>
<evidence type="ECO:0000256" key="4">
    <source>
        <dbReference type="ARBA" id="ARBA00022692"/>
    </source>
</evidence>
<dbReference type="AlphaFoldDB" id="A0A953M3B4"/>
<feature type="transmembrane region" description="Helical" evidence="10">
    <location>
        <begin position="153"/>
        <end position="172"/>
    </location>
</feature>
<gene>
    <name evidence="10 11" type="primary">plsY</name>
    <name evidence="11" type="ORF">K8I29_18515</name>
</gene>
<evidence type="ECO:0000256" key="9">
    <source>
        <dbReference type="ARBA" id="ARBA00023264"/>
    </source>
</evidence>
<comment type="caution">
    <text evidence="10">Lacks conserved residue(s) required for the propagation of feature annotation.</text>
</comment>
<evidence type="ECO:0000256" key="5">
    <source>
        <dbReference type="ARBA" id="ARBA00022989"/>
    </source>
</evidence>
<proteinExistence type="inferred from homology"/>
<dbReference type="GO" id="GO:0043772">
    <property type="term" value="F:acyl-phosphate glycerol-3-phosphate acyltransferase activity"/>
    <property type="evidence" value="ECO:0007669"/>
    <property type="project" value="UniProtKB-UniRule"/>
</dbReference>
<keyword evidence="3 10" id="KW-0808">Transferase</keyword>
<comment type="similarity">
    <text evidence="10">Belongs to the PlsY family.</text>
</comment>
<evidence type="ECO:0000256" key="3">
    <source>
        <dbReference type="ARBA" id="ARBA00022679"/>
    </source>
</evidence>
<dbReference type="Proteomes" id="UP000705867">
    <property type="component" value="Unassembled WGS sequence"/>
</dbReference>
<evidence type="ECO:0000256" key="1">
    <source>
        <dbReference type="ARBA" id="ARBA00022475"/>
    </source>
</evidence>
<sequence length="212" mass="22229">MILLLIGIAFLIGSVPTGLLLAKGKGIDLKRVGSGNIGATNVMRTMGKEAALLTLIGDMAKGALPLLLFRGLLHAGFDIPAPGLLAAVFSDTRTATEGLLGLSAILGHIFSVFLKGKGGKGVATSLGMLLVLSPYVALLSVTIWLITAKWTRYSSLSALVAFGLLPFNFLVLDPAREKVATAVVITLLIFLKHIENIRRLIAGTESKIGQKG</sequence>
<comment type="function">
    <text evidence="10">Catalyzes the transfer of an acyl group from acyl-phosphate (acyl-PO(4)) to glycerol-3-phosphate (G3P) to form lysophosphatidic acid (LPA). This enzyme utilizes acyl-phosphate as fatty acyl donor, but not acyl-CoA or acyl-ACP.</text>
</comment>
<dbReference type="InterPro" id="IPR003811">
    <property type="entry name" value="G3P_acylTferase_PlsY"/>
</dbReference>
<comment type="caution">
    <text evidence="11">The sequence shown here is derived from an EMBL/GenBank/DDBJ whole genome shotgun (WGS) entry which is preliminary data.</text>
</comment>
<dbReference type="NCBIfam" id="TIGR00023">
    <property type="entry name" value="glycerol-3-phosphate 1-O-acyltransferase PlsY"/>
    <property type="match status" value="1"/>
</dbReference>
<dbReference type="SMART" id="SM01207">
    <property type="entry name" value="G3P_acyltransf"/>
    <property type="match status" value="1"/>
</dbReference>
<organism evidence="11 12">
    <name type="scientific">Candidatus Nitrobium versatile</name>
    <dbReference type="NCBI Taxonomy" id="2884831"/>
    <lineage>
        <taxon>Bacteria</taxon>
        <taxon>Pseudomonadati</taxon>
        <taxon>Nitrospirota</taxon>
        <taxon>Nitrospiria</taxon>
        <taxon>Nitrospirales</taxon>
        <taxon>Nitrospiraceae</taxon>
        <taxon>Candidatus Nitrobium</taxon>
    </lineage>
</organism>
<keyword evidence="2 10" id="KW-0444">Lipid biosynthesis</keyword>
<evidence type="ECO:0000313" key="11">
    <source>
        <dbReference type="EMBL" id="MBZ0158194.1"/>
    </source>
</evidence>
<evidence type="ECO:0000313" key="12">
    <source>
        <dbReference type="Proteomes" id="UP000705867"/>
    </source>
</evidence>
<evidence type="ECO:0000256" key="10">
    <source>
        <dbReference type="HAMAP-Rule" id="MF_01043"/>
    </source>
</evidence>
<keyword evidence="6 10" id="KW-0443">Lipid metabolism</keyword>
<reference evidence="11" key="2">
    <citation type="submission" date="2021-08" db="EMBL/GenBank/DDBJ databases">
        <authorList>
            <person name="Dalcin Martins P."/>
        </authorList>
    </citation>
    <scope>NUCLEOTIDE SEQUENCE</scope>
    <source>
        <strain evidence="11">MAG_39</strain>
    </source>
</reference>
<keyword evidence="11" id="KW-0012">Acyltransferase</keyword>
<dbReference type="EMBL" id="JAIOIV010000140">
    <property type="protein sequence ID" value="MBZ0158194.1"/>
    <property type="molecule type" value="Genomic_DNA"/>
</dbReference>
<comment type="subunit">
    <text evidence="10">Probably interacts with PlsX.</text>
</comment>
<keyword evidence="5 10" id="KW-1133">Transmembrane helix</keyword>
<dbReference type="PANTHER" id="PTHR30309:SF0">
    <property type="entry name" value="GLYCEROL-3-PHOSPHATE ACYLTRANSFERASE-RELATED"/>
    <property type="match status" value="1"/>
</dbReference>
<protein>
    <recommendedName>
        <fullName evidence="10">Glycerol-3-phosphate acyltransferase</fullName>
    </recommendedName>
    <alternativeName>
        <fullName evidence="10">Acyl-PO4 G3P acyltransferase</fullName>
    </alternativeName>
    <alternativeName>
        <fullName evidence="10">Acyl-phosphate--glycerol-3-phosphate acyltransferase</fullName>
    </alternativeName>
    <alternativeName>
        <fullName evidence="10">G3P acyltransferase</fullName>
        <shortName evidence="10">GPAT</shortName>
        <ecNumber evidence="10">2.3.1.275</ecNumber>
    </alternativeName>
    <alternativeName>
        <fullName evidence="10">Lysophosphatidic acid synthase</fullName>
        <shortName evidence="10">LPA synthase</shortName>
    </alternativeName>
</protein>
<keyword evidence="4 10" id="KW-0812">Transmembrane</keyword>
<evidence type="ECO:0000256" key="8">
    <source>
        <dbReference type="ARBA" id="ARBA00023209"/>
    </source>
</evidence>
<evidence type="ECO:0000256" key="2">
    <source>
        <dbReference type="ARBA" id="ARBA00022516"/>
    </source>
</evidence>
<dbReference type="GO" id="GO:0005886">
    <property type="term" value="C:plasma membrane"/>
    <property type="evidence" value="ECO:0007669"/>
    <property type="project" value="UniProtKB-SubCell"/>
</dbReference>